<organism evidence="1 2">
    <name type="scientific">Mortierella alpina</name>
    <name type="common">Oleaginous fungus</name>
    <name type="synonym">Mortierella renispora</name>
    <dbReference type="NCBI Taxonomy" id="64518"/>
    <lineage>
        <taxon>Eukaryota</taxon>
        <taxon>Fungi</taxon>
        <taxon>Fungi incertae sedis</taxon>
        <taxon>Mucoromycota</taxon>
        <taxon>Mortierellomycotina</taxon>
        <taxon>Mortierellomycetes</taxon>
        <taxon>Mortierellales</taxon>
        <taxon>Mortierellaceae</taxon>
        <taxon>Mortierella</taxon>
    </lineage>
</organism>
<dbReference type="EMBL" id="JAAAHY010000039">
    <property type="protein sequence ID" value="KAF9968093.1"/>
    <property type="molecule type" value="Genomic_DNA"/>
</dbReference>
<evidence type="ECO:0000313" key="1">
    <source>
        <dbReference type="EMBL" id="KAF9968093.1"/>
    </source>
</evidence>
<evidence type="ECO:0000313" key="2">
    <source>
        <dbReference type="Proteomes" id="UP000738359"/>
    </source>
</evidence>
<keyword evidence="2" id="KW-1185">Reference proteome</keyword>
<proteinExistence type="predicted"/>
<dbReference type="AlphaFoldDB" id="A0A9P6JDV2"/>
<accession>A0A9P6JDV2</accession>
<dbReference type="Proteomes" id="UP000738359">
    <property type="component" value="Unassembled WGS sequence"/>
</dbReference>
<name>A0A9P6JDV2_MORAP</name>
<gene>
    <name evidence="1" type="ORF">BGZ70_006755</name>
</gene>
<protein>
    <submittedName>
        <fullName evidence="1">Uncharacterized protein</fullName>
    </submittedName>
</protein>
<sequence>MSTSSSIRSQQAVLVSHLWSDIAQELIQSTVVLSIAKPSRIQFTPSLALDCINSADALVLRCEHLYNIQPLGASRLQNSQSAQVLNKLEALARKGKLRVRDLDVEINMDEMD</sequence>
<comment type="caution">
    <text evidence="1">The sequence shown here is derived from an EMBL/GenBank/DDBJ whole genome shotgun (WGS) entry which is preliminary data.</text>
</comment>
<reference evidence="1" key="1">
    <citation type="journal article" date="2020" name="Fungal Divers.">
        <title>Resolving the Mortierellaceae phylogeny through synthesis of multi-gene phylogenetics and phylogenomics.</title>
        <authorList>
            <person name="Vandepol N."/>
            <person name="Liber J."/>
            <person name="Desiro A."/>
            <person name="Na H."/>
            <person name="Kennedy M."/>
            <person name="Barry K."/>
            <person name="Grigoriev I.V."/>
            <person name="Miller A.N."/>
            <person name="O'Donnell K."/>
            <person name="Stajich J.E."/>
            <person name="Bonito G."/>
        </authorList>
    </citation>
    <scope>NUCLEOTIDE SEQUENCE</scope>
    <source>
        <strain evidence="1">CK1249</strain>
    </source>
</reference>